<evidence type="ECO:0000313" key="3">
    <source>
        <dbReference type="EMBL" id="CAL5031131.1"/>
    </source>
</evidence>
<gene>
    <name evidence="3" type="ORF">URODEC1_LOCUS81463</name>
</gene>
<keyword evidence="1" id="KW-0732">Signal</keyword>
<dbReference type="Pfam" id="PF14368">
    <property type="entry name" value="LTP_2"/>
    <property type="match status" value="1"/>
</dbReference>
<dbReference type="Gene3D" id="1.10.110.10">
    <property type="entry name" value="Plant lipid-transfer and hydrophobic proteins"/>
    <property type="match status" value="1"/>
</dbReference>
<feature type="signal peptide" evidence="1">
    <location>
        <begin position="1"/>
        <end position="26"/>
    </location>
</feature>
<dbReference type="AlphaFoldDB" id="A0ABC9D4D8"/>
<dbReference type="PANTHER" id="PTHR33286:SF44">
    <property type="entry name" value="5A2 PROTEIN"/>
    <property type="match status" value="1"/>
</dbReference>
<keyword evidence="4" id="KW-1185">Reference proteome</keyword>
<accession>A0ABC9D4D8</accession>
<dbReference type="InterPro" id="IPR036312">
    <property type="entry name" value="Bifun_inhib/LTP/seed_sf"/>
</dbReference>
<proteinExistence type="predicted"/>
<dbReference type="InterPro" id="IPR016140">
    <property type="entry name" value="Bifunc_inhib/LTP/seed_store"/>
</dbReference>
<evidence type="ECO:0000313" key="4">
    <source>
        <dbReference type="Proteomes" id="UP001497457"/>
    </source>
</evidence>
<protein>
    <recommendedName>
        <fullName evidence="2">Bifunctional inhibitor/plant lipid transfer protein/seed storage helical domain-containing protein</fullName>
    </recommendedName>
</protein>
<feature type="chain" id="PRO_5044763953" description="Bifunctional inhibitor/plant lipid transfer protein/seed storage helical domain-containing protein" evidence="1">
    <location>
        <begin position="27"/>
        <end position="122"/>
    </location>
</feature>
<reference evidence="3" key="1">
    <citation type="submission" date="2024-10" db="EMBL/GenBank/DDBJ databases">
        <authorList>
            <person name="Ryan C."/>
        </authorList>
    </citation>
    <scope>NUCLEOTIDE SEQUENCE [LARGE SCALE GENOMIC DNA]</scope>
</reference>
<dbReference type="Proteomes" id="UP001497457">
    <property type="component" value="Chromosome 31b"/>
</dbReference>
<dbReference type="PANTHER" id="PTHR33286">
    <property type="entry name" value="BIFUNCTIONAL INHIBITOR/LIPID-TRANSFER PROTEIN/SEED STORAGE 2S ALBUMIN SUPERFAMILY PROTEIN"/>
    <property type="match status" value="1"/>
</dbReference>
<organism evidence="3 4">
    <name type="scientific">Urochloa decumbens</name>
    <dbReference type="NCBI Taxonomy" id="240449"/>
    <lineage>
        <taxon>Eukaryota</taxon>
        <taxon>Viridiplantae</taxon>
        <taxon>Streptophyta</taxon>
        <taxon>Embryophyta</taxon>
        <taxon>Tracheophyta</taxon>
        <taxon>Spermatophyta</taxon>
        <taxon>Magnoliopsida</taxon>
        <taxon>Liliopsida</taxon>
        <taxon>Poales</taxon>
        <taxon>Poaceae</taxon>
        <taxon>PACMAD clade</taxon>
        <taxon>Panicoideae</taxon>
        <taxon>Panicodae</taxon>
        <taxon>Paniceae</taxon>
        <taxon>Melinidinae</taxon>
        <taxon>Urochloa</taxon>
    </lineage>
</organism>
<sequence length="122" mass="13653">MATKVDLQVMAFALVFIILATHLTWGEVDCHHEKQAVMHKCMKTITIVGDYVDPSNKCREIVQESNMACICRNIEIEDQLKISVVKLVRLARQCGKLVPIGSKCGTWTVQPPQSPPSQRAHP</sequence>
<evidence type="ECO:0000259" key="2">
    <source>
        <dbReference type="Pfam" id="PF14368"/>
    </source>
</evidence>
<evidence type="ECO:0000256" key="1">
    <source>
        <dbReference type="SAM" id="SignalP"/>
    </source>
</evidence>
<dbReference type="EMBL" id="OZ075141">
    <property type="protein sequence ID" value="CAL5031131.1"/>
    <property type="molecule type" value="Genomic_DNA"/>
</dbReference>
<feature type="domain" description="Bifunctional inhibitor/plant lipid transfer protein/seed storage helical" evidence="2">
    <location>
        <begin position="28"/>
        <end position="104"/>
    </location>
</feature>
<name>A0ABC9D4D8_9POAL</name>